<evidence type="ECO:0000313" key="2">
    <source>
        <dbReference type="Proteomes" id="UP000798662"/>
    </source>
</evidence>
<name>A0ACC3BMU0_PYRYE</name>
<evidence type="ECO:0000313" key="1">
    <source>
        <dbReference type="EMBL" id="KAK1859223.1"/>
    </source>
</evidence>
<dbReference type="EMBL" id="CM020618">
    <property type="protein sequence ID" value="KAK1859223.1"/>
    <property type="molecule type" value="Genomic_DNA"/>
</dbReference>
<accession>A0ACC3BMU0</accession>
<protein>
    <submittedName>
        <fullName evidence="1">Uncharacterized protein</fullName>
    </submittedName>
</protein>
<gene>
    <name evidence="1" type="ORF">I4F81_001820</name>
</gene>
<dbReference type="Proteomes" id="UP000798662">
    <property type="component" value="Chromosome 1"/>
</dbReference>
<sequence>MLSWKRHIFSCCSGVRTTGAEGPLGDRYRSLTLVRPAGSGRSQTAAPVRPPAPPLRRLPTGAAAGAPDWGPGSTAAGIGADAGGVGTAGRAGPAHVHRRAGAPTGALHALPPPCPRRRGDPVGRGGDRKETPADPELPELPPDAFANVARPRSPGARGGGAGDPPTPPPPPPPRAAAAAALPRCCGGGNARAWWRRPGRRRRGCRSGRRDRRCRRPRCGRRRCRRRRRYRRDAGGGGGHARGGHQRCPCGRGLHRCRARGGGGGADGGHHQGGQGARAAAAPVGSARAGAGHVWGLPIAADGGDGVGAWVGWVVEVAAAAAGAGAAGGAAAAAAAAAAGMAAAAAGGTPIAGPPAAVLAAAARPSASTAEPTSKTWQPASRGWWRRAPPPPPPRPPTARTSRMIRAVAGVTAAGNSTS</sequence>
<organism evidence="1 2">
    <name type="scientific">Pyropia yezoensis</name>
    <name type="common">Susabi-nori</name>
    <name type="synonym">Porphyra yezoensis</name>
    <dbReference type="NCBI Taxonomy" id="2788"/>
    <lineage>
        <taxon>Eukaryota</taxon>
        <taxon>Rhodophyta</taxon>
        <taxon>Bangiophyceae</taxon>
        <taxon>Bangiales</taxon>
        <taxon>Bangiaceae</taxon>
        <taxon>Pyropia</taxon>
    </lineage>
</organism>
<proteinExistence type="predicted"/>
<reference evidence="1" key="1">
    <citation type="submission" date="2019-11" db="EMBL/GenBank/DDBJ databases">
        <title>Nori genome reveals adaptations in red seaweeds to the harsh intertidal environment.</title>
        <authorList>
            <person name="Wang D."/>
            <person name="Mao Y."/>
        </authorList>
    </citation>
    <scope>NUCLEOTIDE SEQUENCE</scope>
    <source>
        <tissue evidence="1">Gametophyte</tissue>
    </source>
</reference>
<keyword evidence="2" id="KW-1185">Reference proteome</keyword>
<comment type="caution">
    <text evidence="1">The sequence shown here is derived from an EMBL/GenBank/DDBJ whole genome shotgun (WGS) entry which is preliminary data.</text>
</comment>